<dbReference type="Pfam" id="PF00023">
    <property type="entry name" value="Ank"/>
    <property type="match status" value="1"/>
</dbReference>
<dbReference type="AlphaFoldDB" id="A0A1Q9DT96"/>
<accession>A0A1Q9DT96</accession>
<dbReference type="Proteomes" id="UP000186817">
    <property type="component" value="Unassembled WGS sequence"/>
</dbReference>
<dbReference type="PROSITE" id="PS50088">
    <property type="entry name" value="ANK_REPEAT"/>
    <property type="match status" value="1"/>
</dbReference>
<keyword evidence="2 3" id="KW-0040">ANK repeat</keyword>
<dbReference type="SUPFAM" id="SSF48403">
    <property type="entry name" value="Ankyrin repeat"/>
    <property type="match status" value="1"/>
</dbReference>
<dbReference type="OrthoDB" id="415193at2759"/>
<reference evidence="4 5" key="1">
    <citation type="submission" date="2016-02" db="EMBL/GenBank/DDBJ databases">
        <title>Genome analysis of coral dinoflagellate symbionts highlights evolutionary adaptations to a symbiotic lifestyle.</title>
        <authorList>
            <person name="Aranda M."/>
            <person name="Li Y."/>
            <person name="Liew Y.J."/>
            <person name="Baumgarten S."/>
            <person name="Simakov O."/>
            <person name="Wilson M."/>
            <person name="Piel J."/>
            <person name="Ashoor H."/>
            <person name="Bougouffa S."/>
            <person name="Bajic V.B."/>
            <person name="Ryu T."/>
            <person name="Ravasi T."/>
            <person name="Bayer T."/>
            <person name="Micklem G."/>
            <person name="Kim H."/>
            <person name="Bhak J."/>
            <person name="Lajeunesse T.C."/>
            <person name="Voolstra C.R."/>
        </authorList>
    </citation>
    <scope>NUCLEOTIDE SEQUENCE [LARGE SCALE GENOMIC DNA]</scope>
    <source>
        <strain evidence="4 5">CCMP2467</strain>
    </source>
</reference>
<keyword evidence="5" id="KW-1185">Reference proteome</keyword>
<dbReference type="PANTHER" id="PTHR24198:SF165">
    <property type="entry name" value="ANKYRIN REPEAT-CONTAINING PROTEIN-RELATED"/>
    <property type="match status" value="1"/>
</dbReference>
<gene>
    <name evidence="4" type="ORF">AK812_SmicGene19146</name>
</gene>
<dbReference type="Gene3D" id="1.25.40.20">
    <property type="entry name" value="Ankyrin repeat-containing domain"/>
    <property type="match status" value="2"/>
</dbReference>
<dbReference type="InterPro" id="IPR036770">
    <property type="entry name" value="Ankyrin_rpt-contain_sf"/>
</dbReference>
<evidence type="ECO:0000256" key="3">
    <source>
        <dbReference type="PROSITE-ProRule" id="PRU00023"/>
    </source>
</evidence>
<protein>
    <submittedName>
        <fullName evidence="4">Uncharacterized protein</fullName>
    </submittedName>
</protein>
<comment type="caution">
    <text evidence="4">The sequence shown here is derived from an EMBL/GenBank/DDBJ whole genome shotgun (WGS) entry which is preliminary data.</text>
</comment>
<organism evidence="4 5">
    <name type="scientific">Symbiodinium microadriaticum</name>
    <name type="common">Dinoflagellate</name>
    <name type="synonym">Zooxanthella microadriatica</name>
    <dbReference type="NCBI Taxonomy" id="2951"/>
    <lineage>
        <taxon>Eukaryota</taxon>
        <taxon>Sar</taxon>
        <taxon>Alveolata</taxon>
        <taxon>Dinophyceae</taxon>
        <taxon>Suessiales</taxon>
        <taxon>Symbiodiniaceae</taxon>
        <taxon>Symbiodinium</taxon>
    </lineage>
</organism>
<evidence type="ECO:0000256" key="2">
    <source>
        <dbReference type="ARBA" id="ARBA00023043"/>
    </source>
</evidence>
<evidence type="ECO:0000256" key="1">
    <source>
        <dbReference type="ARBA" id="ARBA00022737"/>
    </source>
</evidence>
<sequence>MYTVAAELLLKMTKVEPHEKLKARKLGQGDQKWLKSRKFGGGQEKAIEYDARGELVIFSSSIGKAAFVSHQWLSDFHPDPGFKQIRILQDAVQRLLVGRGSLPLDAATESVVPTAKPLLLQDFQKEDLFLWYDYFSCPQLEGKNSFALAGKNSFAEEGGSQQASAISSIPAYIARCQFFLALCPTLACPEEEKVLSMTTWGRRGWCRIERVARELSKDNSWVLVRGGTTMEVAGTSISFVSGSVGEGEFAFSEDRQALAPVMRNIVLQKLKRCLQAGDLPGFRRHFNLQTVHLRGLEVEPVGGFLPRHDADRAPGNSALAEFLHQNGFRRFDEVDSAGWRPLHYAALSGDTELLGALLEEGADVNSRTSKDEPSLGFPPWMSALDMVVYFKHQKATKLLLAARAQLDGGLIAAMHFAGPRDNAEGIRLLCAAGGRPLAQGAIGYTPLQTVASYGAIQAVEELLRQCQPDQLELSRTLWSAANFRGGSAEIVQRLIEARADIDFQLKVSREYRALGRLLFATKSLQTDLQNCKKRTVADFARMLSIPSYLQMGLDGDPSECMDFQIESPKKALQQEDCYEVKTTITGDNKPMEVSERQVLEAAKLKQRFNFVRVFGAGGTAPKMLPNRGSVLLEHPVAEVANADPQSELPVAAKGVYRSPAACEVAMKAAGGFMTGLSAGL</sequence>
<dbReference type="PROSITE" id="PS50297">
    <property type="entry name" value="ANK_REP_REGION"/>
    <property type="match status" value="1"/>
</dbReference>
<dbReference type="InterPro" id="IPR002110">
    <property type="entry name" value="Ankyrin_rpt"/>
</dbReference>
<feature type="repeat" description="ANK" evidence="3">
    <location>
        <begin position="337"/>
        <end position="369"/>
    </location>
</feature>
<proteinExistence type="predicted"/>
<dbReference type="EMBL" id="LSRX01000398">
    <property type="protein sequence ID" value="OLP98395.1"/>
    <property type="molecule type" value="Genomic_DNA"/>
</dbReference>
<dbReference type="PANTHER" id="PTHR24198">
    <property type="entry name" value="ANKYRIN REPEAT AND PROTEIN KINASE DOMAIN-CONTAINING PROTEIN"/>
    <property type="match status" value="1"/>
</dbReference>
<evidence type="ECO:0000313" key="5">
    <source>
        <dbReference type="Proteomes" id="UP000186817"/>
    </source>
</evidence>
<keyword evidence="1" id="KW-0677">Repeat</keyword>
<name>A0A1Q9DT96_SYMMI</name>
<dbReference type="SMART" id="SM00248">
    <property type="entry name" value="ANK"/>
    <property type="match status" value="4"/>
</dbReference>
<evidence type="ECO:0000313" key="4">
    <source>
        <dbReference type="EMBL" id="OLP98395.1"/>
    </source>
</evidence>